<dbReference type="InterPro" id="IPR046817">
    <property type="entry name" value="MmeI_N"/>
</dbReference>
<feature type="domain" description="MmeI-like N-terminal" evidence="5">
    <location>
        <begin position="9"/>
        <end position="186"/>
    </location>
</feature>
<keyword evidence="2" id="KW-0489">Methyltransferase</keyword>
<dbReference type="PRINTS" id="PR00507">
    <property type="entry name" value="N12N6MTFRASE"/>
</dbReference>
<accession>A0AAC9FJW0</accession>
<evidence type="ECO:0000259" key="6">
    <source>
        <dbReference type="Pfam" id="PF20465"/>
    </source>
</evidence>
<protein>
    <recommendedName>
        <fullName evidence="1">site-specific DNA-methyltransferase (adenine-specific)</fullName>
        <ecNumber evidence="1">2.1.1.72</ecNumber>
    </recommendedName>
</protein>
<dbReference type="InterPro" id="IPR046816">
    <property type="entry name" value="MmeI_Mtase"/>
</dbReference>
<dbReference type="Proteomes" id="UP000076405">
    <property type="component" value="Plasmid pL21533-6"/>
</dbReference>
<dbReference type="PANTHER" id="PTHR33841">
    <property type="entry name" value="DNA METHYLTRANSFERASE YEEA-RELATED"/>
    <property type="match status" value="1"/>
</dbReference>
<dbReference type="InterPro" id="IPR002052">
    <property type="entry name" value="DNA_methylase_N6_adenine_CS"/>
</dbReference>
<dbReference type="Pfam" id="PF20467">
    <property type="entry name" value="MmeI_C"/>
    <property type="match status" value="1"/>
</dbReference>
<evidence type="ECO:0000256" key="4">
    <source>
        <dbReference type="ARBA" id="ARBA00047942"/>
    </source>
</evidence>
<evidence type="ECO:0000259" key="7">
    <source>
        <dbReference type="Pfam" id="PF20466"/>
    </source>
</evidence>
<dbReference type="Pfam" id="PF20473">
    <property type="entry name" value="MmeI_Mtase"/>
    <property type="match status" value="1"/>
</dbReference>
<dbReference type="InterPro" id="IPR046820">
    <property type="entry name" value="MmeI_TRD"/>
</dbReference>
<keyword evidence="3" id="KW-0808">Transferase</keyword>
<evidence type="ECO:0000256" key="3">
    <source>
        <dbReference type="ARBA" id="ARBA00022679"/>
    </source>
</evidence>
<dbReference type="InterPro" id="IPR029063">
    <property type="entry name" value="SAM-dependent_MTases_sf"/>
</dbReference>
<dbReference type="InterPro" id="IPR046819">
    <property type="entry name" value="MmeI_hel"/>
</dbReference>
<reference evidence="10 11" key="1">
    <citation type="journal article" date="2016" name="PLoS ONE">
        <title>The Identification of Novel Diagnostic Marker Genes for the Detection of Beer Spoiling Pediococcus damnosus Strains Using the BlAst Diagnostic Gene findEr.</title>
        <authorList>
            <person name="Behr J."/>
            <person name="Geissler A.J."/>
            <person name="Schmid J."/>
            <person name="Zehe A."/>
            <person name="Vogel R.F."/>
        </authorList>
    </citation>
    <scope>NUCLEOTIDE SEQUENCE [LARGE SCALE GENOMIC DNA]</scope>
    <source>
        <strain evidence="10 11">TMW 2.1533</strain>
    </source>
</reference>
<dbReference type="GO" id="GO:0032259">
    <property type="term" value="P:methylation"/>
    <property type="evidence" value="ECO:0007669"/>
    <property type="project" value="UniProtKB-KW"/>
</dbReference>
<evidence type="ECO:0000259" key="8">
    <source>
        <dbReference type="Pfam" id="PF20467"/>
    </source>
</evidence>
<dbReference type="SUPFAM" id="SSF53335">
    <property type="entry name" value="S-adenosyl-L-methionine-dependent methyltransferases"/>
    <property type="match status" value="1"/>
</dbReference>
<evidence type="ECO:0000256" key="1">
    <source>
        <dbReference type="ARBA" id="ARBA00011900"/>
    </source>
</evidence>
<dbReference type="GO" id="GO:0009007">
    <property type="term" value="F:site-specific DNA-methyltransferase (adenine-specific) activity"/>
    <property type="evidence" value="ECO:0007669"/>
    <property type="project" value="UniProtKB-EC"/>
</dbReference>
<evidence type="ECO:0000259" key="9">
    <source>
        <dbReference type="Pfam" id="PF20473"/>
    </source>
</evidence>
<dbReference type="REBASE" id="142098">
    <property type="entry name" value="Pda1533ORF3P"/>
</dbReference>
<feature type="domain" description="MmeI-like DNA-methyltransferase" evidence="9">
    <location>
        <begin position="363"/>
        <end position="616"/>
    </location>
</feature>
<dbReference type="PROSITE" id="PS00092">
    <property type="entry name" value="N6_MTASE"/>
    <property type="match status" value="1"/>
</dbReference>
<feature type="domain" description="MmeI-like target recognition" evidence="7">
    <location>
        <begin position="635"/>
        <end position="840"/>
    </location>
</feature>
<sequence length="926" mass="106604">MNLTMQRKAAREFSTYWRGKGYEKGESQRFWIGLLQAIYGIDDATRYISFEDEVKLDKTSFIDAYIEKTHVMIEQKSSNKSLDKGIRQSDGSFLTPFQQAQRYSANLPYSKRPRWIITCNFKEFRVYDMEKPTGEPAKILLSDLSKEYYRLDFLIDEVNINVKKEEEISVQAGELVSKIYNELLKQYKDPNSSYSLKSINQLCVRLVFCLYAEDSGIFGRLNIFRDYLKDIEPSLLRSRIISLFKVLDTKTEDRDPYLDEKLAEFPYVNGGMFSDEDIEIPKFTPELKDLIVNQASDGFDWSDISPTIFGAVFESTLNPEARRSGGMHYTSIDNIHKVIDPLFLDEMKEQLQQIKSLKQPVTIKKKAKEFQKSLSNLNFFDPACGSGNFLTETYISLRKIENELIKLIYGRESMLDTGQKLINVSIQQFYGIEINDFAVSVAKTALWIAESQMMEETKAIIYSDQDFLPLKSYSNIAEGNALTIDWNKIIDSSKIDFLISNPPFIGKKEQTKVQKKDLSNVFGPGSSRLDYVTGWYVKSLQFMYGTNIHAAFVSTNSITQGEQVPILWKKLLNMGIVIDFAHRTFNWKSEAQDEAHVHVVIIGFSYHGQSREKLLYFAENSLKKVTNITPYLSEGPTVLIENRSQPISHVNIMNYGSMPIDNGNLILNKDDYAELISENPNNKKFVRPYVGGTELLNNRERWCLWLKGVNPSEYSHSRFIMERIRKTKEFRECSGRDQTKQLADYPYLFGEIRQPENVTSLLVVPKVSSKSRKYIPISFVDSSSIVNGSTLVIRDATIFDFAILTSNIHMAWMRTVAGRMKSDYQYSNKIVYNNFPWPKITNFQREKIRKTGQAILEARNIYNDSTLANLYNELLMPPELRKAHQANDRAVMEAYGIPVKGTTESNAVAKLFDMYENIVTKKLNKN</sequence>
<feature type="domain" description="MmeI-like C-terminal" evidence="8">
    <location>
        <begin position="843"/>
        <end position="919"/>
    </location>
</feature>
<evidence type="ECO:0000313" key="11">
    <source>
        <dbReference type="Proteomes" id="UP000076405"/>
    </source>
</evidence>
<dbReference type="EMBL" id="CP012281">
    <property type="protein sequence ID" value="AMV63933.1"/>
    <property type="molecule type" value="Genomic_DNA"/>
</dbReference>
<evidence type="ECO:0000256" key="2">
    <source>
        <dbReference type="ARBA" id="ARBA00022603"/>
    </source>
</evidence>
<feature type="domain" description="MmeI-like helicase spacer" evidence="6">
    <location>
        <begin position="198"/>
        <end position="273"/>
    </location>
</feature>
<dbReference type="RefSeq" id="WP_056986447.1">
    <property type="nucleotide sequence ID" value="NZ_BAAAXI010000105.1"/>
</dbReference>
<dbReference type="Pfam" id="PF20465">
    <property type="entry name" value="MmeI_hel"/>
    <property type="match status" value="1"/>
</dbReference>
<dbReference type="Pfam" id="PF20466">
    <property type="entry name" value="MmeI_TRD"/>
    <property type="match status" value="1"/>
</dbReference>
<dbReference type="InterPro" id="IPR050953">
    <property type="entry name" value="N4_N6_ade-DNA_methylase"/>
</dbReference>
<proteinExistence type="predicted"/>
<organism evidence="10 11">
    <name type="scientific">Pediococcus damnosus</name>
    <dbReference type="NCBI Taxonomy" id="51663"/>
    <lineage>
        <taxon>Bacteria</taxon>
        <taxon>Bacillati</taxon>
        <taxon>Bacillota</taxon>
        <taxon>Bacilli</taxon>
        <taxon>Lactobacillales</taxon>
        <taxon>Lactobacillaceae</taxon>
        <taxon>Pediococcus</taxon>
    </lineage>
</organism>
<dbReference type="PANTHER" id="PTHR33841:SF1">
    <property type="entry name" value="DNA METHYLTRANSFERASE A"/>
    <property type="match status" value="1"/>
</dbReference>
<evidence type="ECO:0000259" key="5">
    <source>
        <dbReference type="Pfam" id="PF20464"/>
    </source>
</evidence>
<evidence type="ECO:0000313" key="10">
    <source>
        <dbReference type="EMBL" id="AMV63933.1"/>
    </source>
</evidence>
<dbReference type="Gene3D" id="3.40.50.150">
    <property type="entry name" value="Vaccinia Virus protein VP39"/>
    <property type="match status" value="1"/>
</dbReference>
<keyword evidence="10" id="KW-0614">Plasmid</keyword>
<dbReference type="AlphaFoldDB" id="A0AAC9FJW0"/>
<dbReference type="EC" id="2.1.1.72" evidence="1"/>
<geneLocation type="plasmid" evidence="11">
    <name>pl21533-6</name>
</geneLocation>
<gene>
    <name evidence="10" type="ORF">ADU70_0003</name>
</gene>
<dbReference type="GO" id="GO:0003676">
    <property type="term" value="F:nucleic acid binding"/>
    <property type="evidence" value="ECO:0007669"/>
    <property type="project" value="InterPro"/>
</dbReference>
<dbReference type="InterPro" id="IPR046818">
    <property type="entry name" value="MmeI_C"/>
</dbReference>
<comment type="catalytic activity">
    <reaction evidence="4">
        <text>a 2'-deoxyadenosine in DNA + S-adenosyl-L-methionine = an N(6)-methyl-2'-deoxyadenosine in DNA + S-adenosyl-L-homocysteine + H(+)</text>
        <dbReference type="Rhea" id="RHEA:15197"/>
        <dbReference type="Rhea" id="RHEA-COMP:12418"/>
        <dbReference type="Rhea" id="RHEA-COMP:12419"/>
        <dbReference type="ChEBI" id="CHEBI:15378"/>
        <dbReference type="ChEBI" id="CHEBI:57856"/>
        <dbReference type="ChEBI" id="CHEBI:59789"/>
        <dbReference type="ChEBI" id="CHEBI:90615"/>
        <dbReference type="ChEBI" id="CHEBI:90616"/>
        <dbReference type="EC" id="2.1.1.72"/>
    </reaction>
</comment>
<name>A0AAC9FJW0_9LACO</name>
<dbReference type="Pfam" id="PF20464">
    <property type="entry name" value="MmeI_N"/>
    <property type="match status" value="1"/>
</dbReference>